<dbReference type="Proteomes" id="UP000516105">
    <property type="component" value="Chromosome"/>
</dbReference>
<dbReference type="RefSeq" id="WP_187707625.1">
    <property type="nucleotide sequence ID" value="NZ_CP060782.1"/>
</dbReference>
<dbReference type="Pfam" id="PF11003">
    <property type="entry name" value="DUF2842"/>
    <property type="match status" value="1"/>
</dbReference>
<evidence type="ECO:0000256" key="1">
    <source>
        <dbReference type="SAM" id="Phobius"/>
    </source>
</evidence>
<dbReference type="InterPro" id="IPR021265">
    <property type="entry name" value="DUF2842"/>
</dbReference>
<dbReference type="EMBL" id="CP060782">
    <property type="protein sequence ID" value="QNP44666.1"/>
    <property type="molecule type" value="Genomic_DNA"/>
</dbReference>
<gene>
    <name evidence="2" type="ORF">H9L14_07470</name>
</gene>
<keyword evidence="1" id="KW-1133">Transmembrane helix</keyword>
<organism evidence="2 3">
    <name type="scientific">Sphingomonas sediminicola</name>
    <dbReference type="NCBI Taxonomy" id="386874"/>
    <lineage>
        <taxon>Bacteria</taxon>
        <taxon>Pseudomonadati</taxon>
        <taxon>Pseudomonadota</taxon>
        <taxon>Alphaproteobacteria</taxon>
        <taxon>Sphingomonadales</taxon>
        <taxon>Sphingomonadaceae</taxon>
        <taxon>Sphingomonas</taxon>
    </lineage>
</organism>
<keyword evidence="1" id="KW-0472">Membrane</keyword>
<feature type="transmembrane region" description="Helical" evidence="1">
    <location>
        <begin position="35"/>
        <end position="53"/>
    </location>
</feature>
<reference evidence="2 3" key="1">
    <citation type="submission" date="2020-08" db="EMBL/GenBank/DDBJ databases">
        <title>Genome sequence of Sphingomonas sediminicola KACC 15039T.</title>
        <authorList>
            <person name="Hyun D.-W."/>
            <person name="Bae J.-W."/>
        </authorList>
    </citation>
    <scope>NUCLEOTIDE SEQUENCE [LARGE SCALE GENOMIC DNA]</scope>
    <source>
        <strain evidence="2 3">KACC 15039</strain>
    </source>
</reference>
<name>A0ABX6T462_9SPHN</name>
<keyword evidence="3" id="KW-1185">Reference proteome</keyword>
<sequence>MQPSWRRGAGIAAILLLIVLWAVIVASFSRMVGQWPVLVQALFYLIVGIAWIAPLKPLLRWSQTGHWRQGPNVRD</sequence>
<proteinExistence type="predicted"/>
<keyword evidence="1" id="KW-0812">Transmembrane</keyword>
<evidence type="ECO:0000313" key="3">
    <source>
        <dbReference type="Proteomes" id="UP000516105"/>
    </source>
</evidence>
<evidence type="ECO:0000313" key="2">
    <source>
        <dbReference type="EMBL" id="QNP44666.1"/>
    </source>
</evidence>
<protein>
    <submittedName>
        <fullName evidence="2">DUF2842 domain-containing protein</fullName>
    </submittedName>
</protein>
<accession>A0ABX6T462</accession>
<feature type="transmembrane region" description="Helical" evidence="1">
    <location>
        <begin position="9"/>
        <end position="29"/>
    </location>
</feature>